<gene>
    <name evidence="3" type="ORF">CJD36_012130</name>
</gene>
<evidence type="ECO:0008006" key="5">
    <source>
        <dbReference type="Google" id="ProtNLM"/>
    </source>
</evidence>
<accession>A0A2S7SVF4</accession>
<feature type="chain" id="PRO_5015683728" description="DUF4252 domain-containing protein" evidence="2">
    <location>
        <begin position="22"/>
        <end position="173"/>
    </location>
</feature>
<name>A0A2S7SVF4_9BACT</name>
<reference evidence="3 4" key="1">
    <citation type="submission" date="2018-01" db="EMBL/GenBank/DDBJ databases">
        <title>A novel member of the phylum Bacteroidetes isolated from glacier ice.</title>
        <authorList>
            <person name="Liu Q."/>
            <person name="Xin Y.-H."/>
        </authorList>
    </citation>
    <scope>NUCLEOTIDE SEQUENCE [LARGE SCALE GENOMIC DNA]</scope>
    <source>
        <strain evidence="3 4">RB1R16</strain>
    </source>
</reference>
<proteinExistence type="predicted"/>
<feature type="signal peptide" evidence="2">
    <location>
        <begin position="1"/>
        <end position="21"/>
    </location>
</feature>
<evidence type="ECO:0000256" key="1">
    <source>
        <dbReference type="SAM" id="MobiDB-lite"/>
    </source>
</evidence>
<evidence type="ECO:0000256" key="2">
    <source>
        <dbReference type="SAM" id="SignalP"/>
    </source>
</evidence>
<dbReference type="AlphaFoldDB" id="A0A2S7SVF4"/>
<organism evidence="3 4">
    <name type="scientific">Flavipsychrobacter stenotrophus</name>
    <dbReference type="NCBI Taxonomy" id="2077091"/>
    <lineage>
        <taxon>Bacteria</taxon>
        <taxon>Pseudomonadati</taxon>
        <taxon>Bacteroidota</taxon>
        <taxon>Chitinophagia</taxon>
        <taxon>Chitinophagales</taxon>
        <taxon>Chitinophagaceae</taxon>
        <taxon>Flavipsychrobacter</taxon>
    </lineage>
</organism>
<sequence>MNRIYRLLILITLTLPSFAHAQEAKETMLKKGKEHIPGYTIKLRHSRSLTAATLKETMQEAGLKKAKHKKGFYTYKGVVLMAISSSKQDYYYKVTGNKRKTTVHFAVSKGYDNYVTSANDSHLSMSISGFLTELNNKVGVKEQLNQKQTELDEIEKEKARKQAEIDKLQKQTR</sequence>
<feature type="compositionally biased region" description="Basic and acidic residues" evidence="1">
    <location>
        <begin position="155"/>
        <end position="173"/>
    </location>
</feature>
<evidence type="ECO:0000313" key="4">
    <source>
        <dbReference type="Proteomes" id="UP000239872"/>
    </source>
</evidence>
<comment type="caution">
    <text evidence="3">The sequence shown here is derived from an EMBL/GenBank/DDBJ whole genome shotgun (WGS) entry which is preliminary data.</text>
</comment>
<keyword evidence="2" id="KW-0732">Signal</keyword>
<feature type="region of interest" description="Disordered" evidence="1">
    <location>
        <begin position="147"/>
        <end position="173"/>
    </location>
</feature>
<dbReference type="EMBL" id="PPSL01000003">
    <property type="protein sequence ID" value="PQJ10714.1"/>
    <property type="molecule type" value="Genomic_DNA"/>
</dbReference>
<protein>
    <recommendedName>
        <fullName evidence="5">DUF4252 domain-containing protein</fullName>
    </recommendedName>
</protein>
<dbReference type="Proteomes" id="UP000239872">
    <property type="component" value="Unassembled WGS sequence"/>
</dbReference>
<dbReference type="RefSeq" id="WP_105039441.1">
    <property type="nucleotide sequence ID" value="NZ_PPSL01000003.1"/>
</dbReference>
<evidence type="ECO:0000313" key="3">
    <source>
        <dbReference type="EMBL" id="PQJ10714.1"/>
    </source>
</evidence>
<keyword evidence="4" id="KW-1185">Reference proteome</keyword>